<dbReference type="InterPro" id="IPR009010">
    <property type="entry name" value="Asp_de-COase-like_dom_sf"/>
</dbReference>
<reference evidence="6" key="1">
    <citation type="submission" date="2023-11" db="EMBL/GenBank/DDBJ databases">
        <title>Detection of rare carbapenemases in Enterobacterales - comparison of two colorimetric and two CIM-based carbapenemase assays.</title>
        <authorList>
            <person name="Schaffarczyk L."/>
            <person name="Noster J."/>
            <person name="Stelzer Y."/>
            <person name="Sattler J."/>
            <person name="Gatermann S."/>
            <person name="Hamprecht A."/>
        </authorList>
    </citation>
    <scope>NUCLEOTIDE SEQUENCE</scope>
    <source>
        <strain evidence="6">CIM-Cont-037</strain>
    </source>
</reference>
<evidence type="ECO:0000256" key="4">
    <source>
        <dbReference type="ARBA" id="ARBA00023002"/>
    </source>
</evidence>
<proteinExistence type="predicted"/>
<evidence type="ECO:0000313" key="6">
    <source>
        <dbReference type="EMBL" id="MDX7018711.1"/>
    </source>
</evidence>
<dbReference type="PANTHER" id="PTHR43742:SF10">
    <property type="entry name" value="TRIMETHYLAMINE-N-OXIDE REDUCTASE 2"/>
    <property type="match status" value="1"/>
</dbReference>
<keyword evidence="3" id="KW-0479">Metal-binding</keyword>
<dbReference type="InterPro" id="IPR006655">
    <property type="entry name" value="Mopterin_OxRdtase_prok_CS"/>
</dbReference>
<sequence>EYAIANREPVTIHPDDAKARGIVEGDLVRVWNARGQVLVGAHVSDGIKPGIICIHEGAWPDIENGICKNGGANVLTADIPTSRLANG</sequence>
<dbReference type="SUPFAM" id="SSF50692">
    <property type="entry name" value="ADC-like"/>
    <property type="match status" value="1"/>
</dbReference>
<dbReference type="GO" id="GO:0043546">
    <property type="term" value="F:molybdopterin cofactor binding"/>
    <property type="evidence" value="ECO:0007669"/>
    <property type="project" value="InterPro"/>
</dbReference>
<dbReference type="EMBL" id="JAWZZT010001228">
    <property type="protein sequence ID" value="MDX7018711.1"/>
    <property type="molecule type" value="Genomic_DNA"/>
</dbReference>
<dbReference type="PROSITE" id="PS00932">
    <property type="entry name" value="MOLYBDOPTERIN_PROK_3"/>
    <property type="match status" value="1"/>
</dbReference>
<dbReference type="InterPro" id="IPR006657">
    <property type="entry name" value="MoPterin_dinucl-bd_dom"/>
</dbReference>
<evidence type="ECO:0000259" key="5">
    <source>
        <dbReference type="Pfam" id="PF01568"/>
    </source>
</evidence>
<feature type="domain" description="Molybdopterin dinucleotide-binding" evidence="5">
    <location>
        <begin position="6"/>
        <end position="85"/>
    </location>
</feature>
<gene>
    <name evidence="6" type="ORF">SJ059_30255</name>
</gene>
<protein>
    <submittedName>
        <fullName evidence="6">Molybdopterin dinucleotide binding domain-containing protein</fullName>
    </submittedName>
</protein>
<dbReference type="GO" id="GO:0009055">
    <property type="term" value="F:electron transfer activity"/>
    <property type="evidence" value="ECO:0007669"/>
    <property type="project" value="TreeGrafter"/>
</dbReference>
<evidence type="ECO:0000313" key="7">
    <source>
        <dbReference type="Proteomes" id="UP001279012"/>
    </source>
</evidence>
<name>A0AAW9EFL3_KLEAE</name>
<evidence type="ECO:0000256" key="2">
    <source>
        <dbReference type="ARBA" id="ARBA00022505"/>
    </source>
</evidence>
<dbReference type="AlphaFoldDB" id="A0AAW9EFL3"/>
<evidence type="ECO:0000256" key="1">
    <source>
        <dbReference type="ARBA" id="ARBA00001942"/>
    </source>
</evidence>
<dbReference type="GO" id="GO:0016491">
    <property type="term" value="F:oxidoreductase activity"/>
    <property type="evidence" value="ECO:0007669"/>
    <property type="project" value="UniProtKB-KW"/>
</dbReference>
<dbReference type="Proteomes" id="UP001279012">
    <property type="component" value="Unassembled WGS sequence"/>
</dbReference>
<feature type="non-terminal residue" evidence="6">
    <location>
        <position position="87"/>
    </location>
</feature>
<dbReference type="Gene3D" id="2.40.40.20">
    <property type="match status" value="1"/>
</dbReference>
<comment type="cofactor">
    <cofactor evidence="1">
        <name>Mo-bis(molybdopterin guanine dinucleotide)</name>
        <dbReference type="ChEBI" id="CHEBI:60539"/>
    </cofactor>
</comment>
<dbReference type="PANTHER" id="PTHR43742">
    <property type="entry name" value="TRIMETHYLAMINE-N-OXIDE REDUCTASE"/>
    <property type="match status" value="1"/>
</dbReference>
<keyword evidence="2" id="KW-0500">Molybdenum</keyword>
<organism evidence="6 7">
    <name type="scientific">Klebsiella aerogenes</name>
    <name type="common">Enterobacter aerogenes</name>
    <dbReference type="NCBI Taxonomy" id="548"/>
    <lineage>
        <taxon>Bacteria</taxon>
        <taxon>Pseudomonadati</taxon>
        <taxon>Pseudomonadota</taxon>
        <taxon>Gammaproteobacteria</taxon>
        <taxon>Enterobacterales</taxon>
        <taxon>Enterobacteriaceae</taxon>
        <taxon>Klebsiella/Raoultella group</taxon>
        <taxon>Klebsiella</taxon>
    </lineage>
</organism>
<dbReference type="GO" id="GO:0009061">
    <property type="term" value="P:anaerobic respiration"/>
    <property type="evidence" value="ECO:0007669"/>
    <property type="project" value="TreeGrafter"/>
</dbReference>
<dbReference type="InterPro" id="IPR050612">
    <property type="entry name" value="Prok_Mopterin_Oxidored"/>
</dbReference>
<evidence type="ECO:0000256" key="3">
    <source>
        <dbReference type="ARBA" id="ARBA00022723"/>
    </source>
</evidence>
<dbReference type="GO" id="GO:0030288">
    <property type="term" value="C:outer membrane-bounded periplasmic space"/>
    <property type="evidence" value="ECO:0007669"/>
    <property type="project" value="TreeGrafter"/>
</dbReference>
<accession>A0AAW9EFL3</accession>
<dbReference type="GO" id="GO:0030151">
    <property type="term" value="F:molybdenum ion binding"/>
    <property type="evidence" value="ECO:0007669"/>
    <property type="project" value="TreeGrafter"/>
</dbReference>
<dbReference type="Pfam" id="PF01568">
    <property type="entry name" value="Molydop_binding"/>
    <property type="match status" value="1"/>
</dbReference>
<comment type="caution">
    <text evidence="6">The sequence shown here is derived from an EMBL/GenBank/DDBJ whole genome shotgun (WGS) entry which is preliminary data.</text>
</comment>
<feature type="non-terminal residue" evidence="6">
    <location>
        <position position="1"/>
    </location>
</feature>
<keyword evidence="4" id="KW-0560">Oxidoreductase</keyword>